<proteinExistence type="predicted"/>
<feature type="compositionally biased region" description="Basic and acidic residues" evidence="1">
    <location>
        <begin position="99"/>
        <end position="170"/>
    </location>
</feature>
<accession>A0ABZ3CLM2</accession>
<protein>
    <submittedName>
        <fullName evidence="2">Uncharacterized protein</fullName>
    </submittedName>
</protein>
<feature type="compositionally biased region" description="Basic and acidic residues" evidence="1">
    <location>
        <begin position="184"/>
        <end position="200"/>
    </location>
</feature>
<feature type="compositionally biased region" description="Low complexity" evidence="1">
    <location>
        <begin position="82"/>
        <end position="94"/>
    </location>
</feature>
<sequence length="223" mass="25391">MEILPLLIFIGGIIYTAIASQKNKGKNEERDIDPSKMDRPTGSAAPRRRQPNSANQPKGLFDDMVGEIERRFSGETEQTPKSSRQSAQESSSSRPAYQRAERQSNQRPMAERSFGRSLEEKAKETNVGKKVADPYRQKSRDSSQGHDWADRAREEVKARRQPERGRRDEIEAGAVGERPHRRQKPEEPNQKPKVQREALSFGRKDIVNGVIFSEIIGKPKSRR</sequence>
<keyword evidence="3" id="KW-1185">Reference proteome</keyword>
<evidence type="ECO:0000313" key="3">
    <source>
        <dbReference type="Proteomes" id="UP001455384"/>
    </source>
</evidence>
<feature type="compositionally biased region" description="Basic and acidic residues" evidence="1">
    <location>
        <begin position="25"/>
        <end position="39"/>
    </location>
</feature>
<dbReference type="Proteomes" id="UP001455384">
    <property type="component" value="Chromosome"/>
</dbReference>
<evidence type="ECO:0000313" key="2">
    <source>
        <dbReference type="EMBL" id="WZX30760.1"/>
    </source>
</evidence>
<reference evidence="3" key="1">
    <citation type="submission" date="2023-10" db="EMBL/GenBank/DDBJ databases">
        <title>Genome analysis and identification of Salinococcus sp. Bachu38 nov., a PGPR from the rhizosphere of Tamarix.</title>
        <authorList>
            <person name="Liang Z."/>
            <person name="Zhang X."/>
            <person name="Jia J."/>
            <person name="Chen X."/>
            <person name="Wang Y."/>
            <person name="Wang Q."/>
            <person name="Wang R."/>
        </authorList>
    </citation>
    <scope>NUCLEOTIDE SEQUENCE [LARGE SCALE GENOMIC DNA]</scope>
    <source>
        <strain evidence="3">Bachu38</strain>
    </source>
</reference>
<gene>
    <name evidence="2" type="ORF">RQP18_06080</name>
</gene>
<feature type="region of interest" description="Disordered" evidence="1">
    <location>
        <begin position="21"/>
        <end position="200"/>
    </location>
</feature>
<name>A0ABZ3CLM2_9STAP</name>
<dbReference type="EMBL" id="CP138333">
    <property type="protein sequence ID" value="WZX30760.1"/>
    <property type="molecule type" value="Genomic_DNA"/>
</dbReference>
<dbReference type="RefSeq" id="WP_342389266.1">
    <property type="nucleotide sequence ID" value="NZ_CP138333.2"/>
</dbReference>
<evidence type="ECO:0000256" key="1">
    <source>
        <dbReference type="SAM" id="MobiDB-lite"/>
    </source>
</evidence>
<organism evidence="2 3">
    <name type="scientific">Salinicoccus bachuensis</name>
    <dbReference type="NCBI Taxonomy" id="3136731"/>
    <lineage>
        <taxon>Bacteria</taxon>
        <taxon>Bacillati</taxon>
        <taxon>Bacillota</taxon>
        <taxon>Bacilli</taxon>
        <taxon>Bacillales</taxon>
        <taxon>Staphylococcaceae</taxon>
        <taxon>Salinicoccus</taxon>
    </lineage>
</organism>